<feature type="chain" id="PRO_5047367513" evidence="2">
    <location>
        <begin position="23"/>
        <end position="74"/>
    </location>
</feature>
<organism evidence="3 4">
    <name type="scientific">Adhaeribacter terrigena</name>
    <dbReference type="NCBI Taxonomy" id="2793070"/>
    <lineage>
        <taxon>Bacteria</taxon>
        <taxon>Pseudomonadati</taxon>
        <taxon>Bacteroidota</taxon>
        <taxon>Cytophagia</taxon>
        <taxon>Cytophagales</taxon>
        <taxon>Hymenobacteraceae</taxon>
        <taxon>Adhaeribacter</taxon>
    </lineage>
</organism>
<comment type="caution">
    <text evidence="3">The sequence shown here is derived from an EMBL/GenBank/DDBJ whole genome shotgun (WGS) entry which is preliminary data.</text>
</comment>
<sequence length="74" mass="8121">MRKFAILKITLIFLMLAKPAMAYINPGSGSMILQVILAGILGGLFAIKVFWLKIAAFFKSLTGSKKNHPPTNEQ</sequence>
<evidence type="ECO:0000313" key="3">
    <source>
        <dbReference type="EMBL" id="MBK0404377.1"/>
    </source>
</evidence>
<dbReference type="RefSeq" id="WP_200507215.1">
    <property type="nucleotide sequence ID" value="NZ_JAEHFX010000008.1"/>
</dbReference>
<evidence type="ECO:0000313" key="4">
    <source>
        <dbReference type="Proteomes" id="UP000644147"/>
    </source>
</evidence>
<feature type="signal peptide" evidence="2">
    <location>
        <begin position="1"/>
        <end position="22"/>
    </location>
</feature>
<reference evidence="3 4" key="1">
    <citation type="submission" date="2020-12" db="EMBL/GenBank/DDBJ databases">
        <title>Bacterial novel species Adhaeribacter sp. BT258 isolated from soil.</title>
        <authorList>
            <person name="Jung H.-Y."/>
        </authorList>
    </citation>
    <scope>NUCLEOTIDE SEQUENCE [LARGE SCALE GENOMIC DNA]</scope>
    <source>
        <strain evidence="3 4">BT258</strain>
    </source>
</reference>
<protein>
    <submittedName>
        <fullName evidence="3">Uncharacterized protein</fullName>
    </submittedName>
</protein>
<keyword evidence="4" id="KW-1185">Reference proteome</keyword>
<keyword evidence="1" id="KW-0812">Transmembrane</keyword>
<keyword evidence="2" id="KW-0732">Signal</keyword>
<keyword evidence="1" id="KW-1133">Transmembrane helix</keyword>
<proteinExistence type="predicted"/>
<feature type="transmembrane region" description="Helical" evidence="1">
    <location>
        <begin position="32"/>
        <end position="51"/>
    </location>
</feature>
<dbReference type="EMBL" id="JAEHFX010000008">
    <property type="protein sequence ID" value="MBK0404377.1"/>
    <property type="molecule type" value="Genomic_DNA"/>
</dbReference>
<evidence type="ECO:0000256" key="2">
    <source>
        <dbReference type="SAM" id="SignalP"/>
    </source>
</evidence>
<keyword evidence="1" id="KW-0472">Membrane</keyword>
<gene>
    <name evidence="3" type="ORF">I5M27_15370</name>
</gene>
<evidence type="ECO:0000256" key="1">
    <source>
        <dbReference type="SAM" id="Phobius"/>
    </source>
</evidence>
<name>A0ABS1C5B7_9BACT</name>
<accession>A0ABS1C5B7</accession>
<dbReference type="Proteomes" id="UP000644147">
    <property type="component" value="Unassembled WGS sequence"/>
</dbReference>